<proteinExistence type="predicted"/>
<dbReference type="AlphaFoldDB" id="A0A161LFN7"/>
<dbReference type="InterPro" id="IPR026444">
    <property type="entry name" value="Secre_tail"/>
</dbReference>
<organism evidence="1 2">
    <name type="scientific">Paludibacter jiangxiensis</name>
    <dbReference type="NCBI Taxonomy" id="681398"/>
    <lineage>
        <taxon>Bacteria</taxon>
        <taxon>Pseudomonadati</taxon>
        <taxon>Bacteroidota</taxon>
        <taxon>Bacteroidia</taxon>
        <taxon>Bacteroidales</taxon>
        <taxon>Paludibacteraceae</taxon>
        <taxon>Paludibacter</taxon>
    </lineage>
</organism>
<dbReference type="SUPFAM" id="SSF69304">
    <property type="entry name" value="Tricorn protease N-terminal domain"/>
    <property type="match status" value="1"/>
</dbReference>
<dbReference type="NCBIfam" id="TIGR04183">
    <property type="entry name" value="Por_Secre_tail"/>
    <property type="match status" value="1"/>
</dbReference>
<evidence type="ECO:0000313" key="2">
    <source>
        <dbReference type="Proteomes" id="UP000076586"/>
    </source>
</evidence>
<evidence type="ECO:0000313" key="1">
    <source>
        <dbReference type="EMBL" id="GAT63467.1"/>
    </source>
</evidence>
<reference evidence="2" key="2">
    <citation type="journal article" date="2017" name="Genome Announc.">
        <title>Draft genome sequence of Paludibacter jiangxiensis NM7(T), a propionate-producing fermentative bacterium.</title>
        <authorList>
            <person name="Qiu Y.-L."/>
            <person name="Tourlousse D.M."/>
            <person name="Matsuura N."/>
            <person name="Ohashi A."/>
            <person name="Sekiguchi Y."/>
        </authorList>
    </citation>
    <scope>NUCLEOTIDE SEQUENCE [LARGE SCALE GENOMIC DNA]</scope>
    <source>
        <strain evidence="2">NM7</strain>
    </source>
</reference>
<gene>
    <name evidence="1" type="ORF">PJIAN_44</name>
</gene>
<accession>A0A161LFN7</accession>
<dbReference type="RefSeq" id="WP_068704730.1">
    <property type="nucleotide sequence ID" value="NZ_BDCR01000004.1"/>
</dbReference>
<name>A0A161LFN7_9BACT</name>
<dbReference type="OrthoDB" id="1117451at2"/>
<dbReference type="STRING" id="681398.PJIAN_44"/>
<sequence>MKNFYPQINFVQTETELTTRITSSSSVNKLLGKTCFLRTLISLLLCFYIGTSFGQSAGDYRSVNSGNWTDLSAWQRYDGTNWVTPTAAQGYPGQYAGTGAVTIQNGNNIVLNVVFASTQTFTSLTIVGLDSSNWSALTIDGTLGDSKNQLFLYLSQLTINNFGRIIWITNPAALIIPQAAVLTINGGELRGNASNGSQRLDLGDKNTIFATSATGNGPGTYTFDQINAVSTSLNALLSAPSPLCYGDNIVLTSAYSIQSNIGTTTPGGSTPGIAYSLLEGGTLLSSGTWPFANPLQTINAISVNALSGKAPGTYTYTLKIITYLGSAIFYNSKDITVIVRSSGTWLGVTNTDWFTASNWCGGVPTSSTDVYISTGVTYQPTIVYSSSFPDGAVCKSLTIHNGAKVTIAAGSSSTTPGGSLNVQNTITNNAGVDGLTIKSAANCPNGTLIFHNAPSAPVLATVEMYNKAYYDPAGPAGYKYKWQFFGIPLQGPVPPLPTCYGSYVRENDESQQTSSHTAVWTNASSLSSFRGYEITQTSPKTLYFQGQLTNSNYAYPITCSPSGAYPGNNILGNSYTAAINISTMGFGDNTEQAVYLYNTGSFADWQSNSGGTANGTNPGQYTVSTPGTAGTGGIPAEIPSMQGFMVKCTANSTFTFNYSWVKSNATVQRVKAFRTNEQPKIFTIIDVQGKRYGDRMWIFTDPLCSHTFNNGWDGRKFLGSSLTPQLYAVEPDGSYQIEAVDDINNTCLGFKPGEDASYTLTFTHTANTFDHYTQGIYLVDLVTDKVTNISQSGSQYTFTVSSSDPENRFKIITGKTSKMSASTVLPTTYSRSDINVFNNGRTIIINNNSSTSGQLSIYDMTGRLVEYIDFGAMEEKIVNTQLPFGVYIAKASTNTMKITKRLIIGK</sequence>
<dbReference type="Proteomes" id="UP000076586">
    <property type="component" value="Unassembled WGS sequence"/>
</dbReference>
<comment type="caution">
    <text evidence="1">The sequence shown here is derived from an EMBL/GenBank/DDBJ whole genome shotgun (WGS) entry which is preliminary data.</text>
</comment>
<dbReference type="EMBL" id="BDCR01000004">
    <property type="protein sequence ID" value="GAT63467.1"/>
    <property type="molecule type" value="Genomic_DNA"/>
</dbReference>
<keyword evidence="2" id="KW-1185">Reference proteome</keyword>
<protein>
    <submittedName>
        <fullName evidence="1">Por secretion system C-terminal sorting domain-containing protein</fullName>
    </submittedName>
</protein>
<reference evidence="2" key="1">
    <citation type="submission" date="2016-04" db="EMBL/GenBank/DDBJ databases">
        <title>Draft genome sequence of Paludibacter jiangxiensis strain NM7.</title>
        <authorList>
            <person name="Qiu Y."/>
            <person name="Matsuura N."/>
            <person name="Ohashi A."/>
            <person name="Tourlousse M.D."/>
            <person name="Sekiguchi Y."/>
        </authorList>
    </citation>
    <scope>NUCLEOTIDE SEQUENCE [LARGE SCALE GENOMIC DNA]</scope>
    <source>
        <strain evidence="2">NM7</strain>
    </source>
</reference>